<organism evidence="2 5">
    <name type="scientific">Puccinia graminis f. sp. tritici</name>
    <dbReference type="NCBI Taxonomy" id="56615"/>
    <lineage>
        <taxon>Eukaryota</taxon>
        <taxon>Fungi</taxon>
        <taxon>Dikarya</taxon>
        <taxon>Basidiomycota</taxon>
        <taxon>Pucciniomycotina</taxon>
        <taxon>Pucciniomycetes</taxon>
        <taxon>Pucciniales</taxon>
        <taxon>Pucciniaceae</taxon>
        <taxon>Puccinia</taxon>
    </lineage>
</organism>
<feature type="compositionally biased region" description="Polar residues" evidence="1">
    <location>
        <begin position="73"/>
        <end position="95"/>
    </location>
</feature>
<dbReference type="EMBL" id="VSWC01000001">
    <property type="protein sequence ID" value="KAA1119665.1"/>
    <property type="molecule type" value="Genomic_DNA"/>
</dbReference>
<sequence>MLWIFTGTAEDGRAWRGSLPVKFLLLKSTGALTRTRAGWNLLDRTRRLGPTLGLANPPIQHPKLHKQLAPRIASSTSKPAFTTSQGMSQTLRAHF</sequence>
<dbReference type="AlphaFoldDB" id="A0A5B0Q9V6"/>
<accession>A0A5B0Q9V6</accession>
<gene>
    <name evidence="3" type="ORF">PGT21_031272</name>
    <name evidence="2" type="ORF">PGTUg99_033605</name>
</gene>
<proteinExistence type="predicted"/>
<keyword evidence="4" id="KW-1185">Reference proteome</keyword>
<evidence type="ECO:0000313" key="5">
    <source>
        <dbReference type="Proteomes" id="UP000325313"/>
    </source>
</evidence>
<dbReference type="Proteomes" id="UP000324748">
    <property type="component" value="Unassembled WGS sequence"/>
</dbReference>
<dbReference type="EMBL" id="VDEP01000304">
    <property type="protein sequence ID" value="KAA1109743.1"/>
    <property type="molecule type" value="Genomic_DNA"/>
</dbReference>
<dbReference type="Proteomes" id="UP000325313">
    <property type="component" value="Unassembled WGS sequence"/>
</dbReference>
<evidence type="ECO:0000256" key="1">
    <source>
        <dbReference type="SAM" id="MobiDB-lite"/>
    </source>
</evidence>
<feature type="region of interest" description="Disordered" evidence="1">
    <location>
        <begin position="71"/>
        <end position="95"/>
    </location>
</feature>
<evidence type="ECO:0000313" key="2">
    <source>
        <dbReference type="EMBL" id="KAA1109743.1"/>
    </source>
</evidence>
<reference evidence="4 5" key="1">
    <citation type="submission" date="2019-05" db="EMBL/GenBank/DDBJ databases">
        <title>Emergence of the Ug99 lineage of the wheat stem rust pathogen through somatic hybridization.</title>
        <authorList>
            <person name="Li F."/>
            <person name="Upadhyaya N.M."/>
            <person name="Sperschneider J."/>
            <person name="Matny O."/>
            <person name="Nguyen-Phuc H."/>
            <person name="Mago R."/>
            <person name="Raley C."/>
            <person name="Miller M.E."/>
            <person name="Silverstein K.A.T."/>
            <person name="Henningsen E."/>
            <person name="Hirsch C.D."/>
            <person name="Visser B."/>
            <person name="Pretorius Z.A."/>
            <person name="Steffenson B.J."/>
            <person name="Schwessinger B."/>
            <person name="Dodds P.N."/>
            <person name="Figueroa M."/>
        </authorList>
    </citation>
    <scope>NUCLEOTIDE SEQUENCE [LARGE SCALE GENOMIC DNA]</scope>
    <source>
        <strain evidence="3">21-0</strain>
        <strain evidence="2 5">Ug99</strain>
    </source>
</reference>
<comment type="caution">
    <text evidence="2">The sequence shown here is derived from an EMBL/GenBank/DDBJ whole genome shotgun (WGS) entry which is preliminary data.</text>
</comment>
<evidence type="ECO:0000313" key="4">
    <source>
        <dbReference type="Proteomes" id="UP000324748"/>
    </source>
</evidence>
<protein>
    <submittedName>
        <fullName evidence="2">Uncharacterized protein</fullName>
    </submittedName>
</protein>
<evidence type="ECO:0000313" key="3">
    <source>
        <dbReference type="EMBL" id="KAA1119665.1"/>
    </source>
</evidence>
<name>A0A5B0Q9V6_PUCGR</name>